<evidence type="ECO:0000313" key="2">
    <source>
        <dbReference type="Ensembl" id="ENSEBUP00000017539.1"/>
    </source>
</evidence>
<dbReference type="GO" id="GO:0032502">
    <property type="term" value="P:developmental process"/>
    <property type="evidence" value="ECO:0007669"/>
    <property type="project" value="TreeGrafter"/>
</dbReference>
<dbReference type="SUPFAM" id="SSF47459">
    <property type="entry name" value="HLH, helix-loop-helix DNA-binding domain"/>
    <property type="match status" value="1"/>
</dbReference>
<sequence>MSNPEDPTAVSGEYQCTSSQSTVNTSIAVGPVRAHLVLQEGNKRLVWHDVKEMVVCPFDEELGEYYSIITGQVDNNAECTNSGLLRTPPPERLFDTLGEGTPRMAPIRRGAWRGTLRSDGVTGGYSSGEEVVEVFGRRRAANARERQRVSDLNRGFSHLRRLVPLVSINQKPNKLDTLRATISYIHILEQVLETGEGWNLVGEGQVNEPLDVLCEGEEEEWWL</sequence>
<dbReference type="GO" id="GO:0046983">
    <property type="term" value="F:protein dimerization activity"/>
    <property type="evidence" value="ECO:0007669"/>
    <property type="project" value="InterPro"/>
</dbReference>
<organism evidence="2 3">
    <name type="scientific">Eptatretus burgeri</name>
    <name type="common">Inshore hagfish</name>
    <dbReference type="NCBI Taxonomy" id="7764"/>
    <lineage>
        <taxon>Eukaryota</taxon>
        <taxon>Metazoa</taxon>
        <taxon>Chordata</taxon>
        <taxon>Craniata</taxon>
        <taxon>Vertebrata</taxon>
        <taxon>Cyclostomata</taxon>
        <taxon>Myxini</taxon>
        <taxon>Myxiniformes</taxon>
        <taxon>Myxinidae</taxon>
        <taxon>Eptatretinae</taxon>
        <taxon>Eptatretus</taxon>
    </lineage>
</organism>
<dbReference type="PROSITE" id="PS50888">
    <property type="entry name" value="BHLH"/>
    <property type="match status" value="1"/>
</dbReference>
<dbReference type="Proteomes" id="UP000694388">
    <property type="component" value="Unplaced"/>
</dbReference>
<dbReference type="InterPro" id="IPR050283">
    <property type="entry name" value="E-box_TF_Regulators"/>
</dbReference>
<dbReference type="Ensembl" id="ENSEBUT00000018115.1">
    <property type="protein sequence ID" value="ENSEBUP00000017539.1"/>
    <property type="gene ID" value="ENSEBUG00000010966.1"/>
</dbReference>
<dbReference type="Pfam" id="PF00010">
    <property type="entry name" value="HLH"/>
    <property type="match status" value="1"/>
</dbReference>
<accession>A0A8C4QM99</accession>
<dbReference type="GeneTree" id="ENSGT00440000033552"/>
<evidence type="ECO:0000259" key="1">
    <source>
        <dbReference type="PROSITE" id="PS50888"/>
    </source>
</evidence>
<reference evidence="2" key="1">
    <citation type="submission" date="2025-08" db="UniProtKB">
        <authorList>
            <consortium name="Ensembl"/>
        </authorList>
    </citation>
    <scope>IDENTIFICATION</scope>
</reference>
<dbReference type="GO" id="GO:0000977">
    <property type="term" value="F:RNA polymerase II transcription regulatory region sequence-specific DNA binding"/>
    <property type="evidence" value="ECO:0007669"/>
    <property type="project" value="TreeGrafter"/>
</dbReference>
<reference evidence="2" key="2">
    <citation type="submission" date="2025-09" db="UniProtKB">
        <authorList>
            <consortium name="Ensembl"/>
        </authorList>
    </citation>
    <scope>IDENTIFICATION</scope>
</reference>
<keyword evidence="3" id="KW-1185">Reference proteome</keyword>
<dbReference type="PANTHER" id="PTHR23349:SF57">
    <property type="entry name" value="FACTOR IN THE GERMLINE ALPHA"/>
    <property type="match status" value="1"/>
</dbReference>
<dbReference type="Gene3D" id="4.10.280.10">
    <property type="entry name" value="Helix-loop-helix DNA-binding domain"/>
    <property type="match status" value="1"/>
</dbReference>
<dbReference type="AlphaFoldDB" id="A0A8C4QM99"/>
<dbReference type="InterPro" id="IPR011598">
    <property type="entry name" value="bHLH_dom"/>
</dbReference>
<dbReference type="GO" id="GO:0000981">
    <property type="term" value="F:DNA-binding transcription factor activity, RNA polymerase II-specific"/>
    <property type="evidence" value="ECO:0007669"/>
    <property type="project" value="TreeGrafter"/>
</dbReference>
<proteinExistence type="predicted"/>
<name>A0A8C4QM99_EPTBU</name>
<dbReference type="PANTHER" id="PTHR23349">
    <property type="entry name" value="BASIC HELIX-LOOP-HELIX TRANSCRIPTION FACTOR, TWIST"/>
    <property type="match status" value="1"/>
</dbReference>
<evidence type="ECO:0000313" key="3">
    <source>
        <dbReference type="Proteomes" id="UP000694388"/>
    </source>
</evidence>
<dbReference type="SMART" id="SM00353">
    <property type="entry name" value="HLH"/>
    <property type="match status" value="1"/>
</dbReference>
<feature type="domain" description="BHLH" evidence="1">
    <location>
        <begin position="136"/>
        <end position="188"/>
    </location>
</feature>
<dbReference type="InterPro" id="IPR036638">
    <property type="entry name" value="HLH_DNA-bd_sf"/>
</dbReference>
<protein>
    <recommendedName>
        <fullName evidence="1">BHLH domain-containing protein</fullName>
    </recommendedName>
</protein>